<keyword evidence="9" id="KW-1185">Reference proteome</keyword>
<evidence type="ECO:0000313" key="8">
    <source>
        <dbReference type="EMBL" id="RBW70937.1"/>
    </source>
</evidence>
<keyword evidence="1 6" id="KW-0597">Phosphoprotein</keyword>
<evidence type="ECO:0000256" key="4">
    <source>
        <dbReference type="ARBA" id="ARBA00023125"/>
    </source>
</evidence>
<dbReference type="EMBL" id="QOCW01000002">
    <property type="protein sequence ID" value="RBW70937.1"/>
    <property type="molecule type" value="Genomic_DNA"/>
</dbReference>
<evidence type="ECO:0000256" key="6">
    <source>
        <dbReference type="PROSITE-ProRule" id="PRU00169"/>
    </source>
</evidence>
<keyword evidence="3" id="KW-0805">Transcription regulation</keyword>
<evidence type="ECO:0000313" key="9">
    <source>
        <dbReference type="Proteomes" id="UP000253314"/>
    </source>
</evidence>
<evidence type="ECO:0000259" key="7">
    <source>
        <dbReference type="PROSITE" id="PS50110"/>
    </source>
</evidence>
<dbReference type="GO" id="GO:0000976">
    <property type="term" value="F:transcription cis-regulatory region binding"/>
    <property type="evidence" value="ECO:0007669"/>
    <property type="project" value="TreeGrafter"/>
</dbReference>
<evidence type="ECO:0000256" key="2">
    <source>
        <dbReference type="ARBA" id="ARBA00023012"/>
    </source>
</evidence>
<reference evidence="8 9" key="1">
    <citation type="submission" date="2018-07" db="EMBL/GenBank/DDBJ databases">
        <title>Lottiidibacillus patelloidae gen. nov., sp. nov., isolated from the intestinal tract of a marine limpet and the reclassification of B. taeanensis BH030017T, B. algicola KMM 3737T and B. hwajinpoensis SW-72T as genus Lottiidibacillus.</title>
        <authorList>
            <person name="Liu R."/>
            <person name="Huang Z."/>
        </authorList>
    </citation>
    <scope>NUCLEOTIDE SEQUENCE [LARGE SCALE GENOMIC DNA]</scope>
    <source>
        <strain evidence="8 9">BH030017</strain>
    </source>
</reference>
<name>A0A366XYF9_9BACI</name>
<dbReference type="Gene3D" id="3.40.50.2300">
    <property type="match status" value="1"/>
</dbReference>
<keyword evidence="4" id="KW-0238">DNA-binding</keyword>
<dbReference type="GO" id="GO:0032993">
    <property type="term" value="C:protein-DNA complex"/>
    <property type="evidence" value="ECO:0007669"/>
    <property type="project" value="TreeGrafter"/>
</dbReference>
<keyword evidence="5" id="KW-0804">Transcription</keyword>
<dbReference type="PANTHER" id="PTHR48111">
    <property type="entry name" value="REGULATOR OF RPOS"/>
    <property type="match status" value="1"/>
</dbReference>
<dbReference type="InterPro" id="IPR011006">
    <property type="entry name" value="CheY-like_superfamily"/>
</dbReference>
<gene>
    <name evidence="8" type="ORF">DS031_02780</name>
</gene>
<keyword evidence="2" id="KW-0902">Two-component regulatory system</keyword>
<protein>
    <submittedName>
        <fullName evidence="8">Response regulator</fullName>
    </submittedName>
</protein>
<dbReference type="Pfam" id="PF00072">
    <property type="entry name" value="Response_reg"/>
    <property type="match status" value="1"/>
</dbReference>
<dbReference type="InterPro" id="IPR001789">
    <property type="entry name" value="Sig_transdc_resp-reg_receiver"/>
</dbReference>
<feature type="modified residue" description="4-aspartylphosphate" evidence="6">
    <location>
        <position position="58"/>
    </location>
</feature>
<dbReference type="AlphaFoldDB" id="A0A366XYF9"/>
<dbReference type="Proteomes" id="UP000253314">
    <property type="component" value="Unassembled WGS sequence"/>
</dbReference>
<dbReference type="PANTHER" id="PTHR48111:SF1">
    <property type="entry name" value="TWO-COMPONENT RESPONSE REGULATOR ORR33"/>
    <property type="match status" value="1"/>
</dbReference>
<dbReference type="GO" id="GO:0005829">
    <property type="term" value="C:cytosol"/>
    <property type="evidence" value="ECO:0007669"/>
    <property type="project" value="TreeGrafter"/>
</dbReference>
<dbReference type="GO" id="GO:0000156">
    <property type="term" value="F:phosphorelay response regulator activity"/>
    <property type="evidence" value="ECO:0007669"/>
    <property type="project" value="TreeGrafter"/>
</dbReference>
<comment type="caution">
    <text evidence="8">The sequence shown here is derived from an EMBL/GenBank/DDBJ whole genome shotgun (WGS) entry which is preliminary data.</text>
</comment>
<proteinExistence type="predicted"/>
<accession>A0A366XYF9</accession>
<feature type="domain" description="Response regulatory" evidence="7">
    <location>
        <begin position="9"/>
        <end position="123"/>
    </location>
</feature>
<evidence type="ECO:0000256" key="5">
    <source>
        <dbReference type="ARBA" id="ARBA00023163"/>
    </source>
</evidence>
<dbReference type="PROSITE" id="PS50110">
    <property type="entry name" value="RESPONSE_REGULATORY"/>
    <property type="match status" value="1"/>
</dbReference>
<dbReference type="InterPro" id="IPR039420">
    <property type="entry name" value="WalR-like"/>
</dbReference>
<evidence type="ECO:0000256" key="1">
    <source>
        <dbReference type="ARBA" id="ARBA00022553"/>
    </source>
</evidence>
<organism evidence="8 9">
    <name type="scientific">Bacillus taeanensis</name>
    <dbReference type="NCBI Taxonomy" id="273032"/>
    <lineage>
        <taxon>Bacteria</taxon>
        <taxon>Bacillati</taxon>
        <taxon>Bacillota</taxon>
        <taxon>Bacilli</taxon>
        <taxon>Bacillales</taxon>
        <taxon>Bacillaceae</taxon>
        <taxon>Bacillus</taxon>
    </lineage>
</organism>
<dbReference type="SUPFAM" id="SSF52172">
    <property type="entry name" value="CheY-like"/>
    <property type="match status" value="1"/>
</dbReference>
<evidence type="ECO:0000256" key="3">
    <source>
        <dbReference type="ARBA" id="ARBA00023015"/>
    </source>
</evidence>
<sequence>MGGIYMNKKGLIIEPQFGIRQLLKEQLKSKGYMTFEAECMSDIYQTLTKHEIDFIILDINYPVTTGLGLLMKINNFKPALKVFVMSANGESRFIQEAFELGASAYFLKPFDINHVCKAIERELQENNELEDAHLMSV</sequence>
<dbReference type="SMART" id="SM00448">
    <property type="entry name" value="REC"/>
    <property type="match status" value="1"/>
</dbReference>
<dbReference type="GO" id="GO:0006355">
    <property type="term" value="P:regulation of DNA-templated transcription"/>
    <property type="evidence" value="ECO:0007669"/>
    <property type="project" value="TreeGrafter"/>
</dbReference>